<gene>
    <name evidence="2" type="ORF">SASPL_106053</name>
</gene>
<sequence length="78" mass="8524">MDPKTDKLVRRTTMIATATASYLLLTADYGPEPNFLDPIKNAVESAKQSVKEFVFGVKKGTPQNETEKPPSAASEKHS</sequence>
<accession>A0A8X8YQR5</accession>
<keyword evidence="3" id="KW-1185">Reference proteome</keyword>
<reference evidence="2" key="1">
    <citation type="submission" date="2018-01" db="EMBL/GenBank/DDBJ databases">
        <authorList>
            <person name="Mao J.F."/>
        </authorList>
    </citation>
    <scope>NUCLEOTIDE SEQUENCE</scope>
    <source>
        <strain evidence="2">Huo1</strain>
        <tissue evidence="2">Leaf</tissue>
    </source>
</reference>
<name>A0A8X8YQR5_SALSN</name>
<dbReference type="EMBL" id="PNBA02000002">
    <property type="protein sequence ID" value="KAG6434420.1"/>
    <property type="molecule type" value="Genomic_DNA"/>
</dbReference>
<organism evidence="2">
    <name type="scientific">Salvia splendens</name>
    <name type="common">Scarlet sage</name>
    <dbReference type="NCBI Taxonomy" id="180675"/>
    <lineage>
        <taxon>Eukaryota</taxon>
        <taxon>Viridiplantae</taxon>
        <taxon>Streptophyta</taxon>
        <taxon>Embryophyta</taxon>
        <taxon>Tracheophyta</taxon>
        <taxon>Spermatophyta</taxon>
        <taxon>Magnoliopsida</taxon>
        <taxon>eudicotyledons</taxon>
        <taxon>Gunneridae</taxon>
        <taxon>Pentapetalae</taxon>
        <taxon>asterids</taxon>
        <taxon>lamiids</taxon>
        <taxon>Lamiales</taxon>
        <taxon>Lamiaceae</taxon>
        <taxon>Nepetoideae</taxon>
        <taxon>Mentheae</taxon>
        <taxon>Salviinae</taxon>
        <taxon>Salvia</taxon>
        <taxon>Salvia subgen. Calosphace</taxon>
        <taxon>core Calosphace</taxon>
    </lineage>
</organism>
<dbReference type="PANTHER" id="PTHR37696:SF1">
    <property type="entry name" value="ADENYLOSUCCINATE SYNTHETASE-RELATED"/>
    <property type="match status" value="1"/>
</dbReference>
<proteinExistence type="predicted"/>
<comment type="caution">
    <text evidence="2">The sequence shown here is derived from an EMBL/GenBank/DDBJ whole genome shotgun (WGS) entry which is preliminary data.</text>
</comment>
<dbReference type="PANTHER" id="PTHR37696">
    <property type="entry name" value="ADENYLOSUCCINATE SYNTHETASE-RELATED"/>
    <property type="match status" value="1"/>
</dbReference>
<feature type="region of interest" description="Disordered" evidence="1">
    <location>
        <begin position="57"/>
        <end position="78"/>
    </location>
</feature>
<protein>
    <submittedName>
        <fullName evidence="2">Uncharacterized protein</fullName>
    </submittedName>
</protein>
<evidence type="ECO:0000256" key="1">
    <source>
        <dbReference type="SAM" id="MobiDB-lite"/>
    </source>
</evidence>
<reference evidence="2" key="2">
    <citation type="submission" date="2020-08" db="EMBL/GenBank/DDBJ databases">
        <title>Plant Genome Project.</title>
        <authorList>
            <person name="Zhang R.-G."/>
        </authorList>
    </citation>
    <scope>NUCLEOTIDE SEQUENCE</scope>
    <source>
        <strain evidence="2">Huo1</strain>
        <tissue evidence="2">Leaf</tissue>
    </source>
</reference>
<evidence type="ECO:0000313" key="2">
    <source>
        <dbReference type="EMBL" id="KAG6434420.1"/>
    </source>
</evidence>
<dbReference type="AlphaFoldDB" id="A0A8X8YQR5"/>
<dbReference type="Proteomes" id="UP000298416">
    <property type="component" value="Unassembled WGS sequence"/>
</dbReference>
<evidence type="ECO:0000313" key="3">
    <source>
        <dbReference type="Proteomes" id="UP000298416"/>
    </source>
</evidence>